<dbReference type="Gene3D" id="3.30.730.10">
    <property type="entry name" value="AP2/ERF domain"/>
    <property type="match status" value="1"/>
</dbReference>
<evidence type="ECO:0000259" key="6">
    <source>
        <dbReference type="PROSITE" id="PS51032"/>
    </source>
</evidence>
<keyword evidence="4" id="KW-0804">Transcription</keyword>
<reference evidence="7 8" key="1">
    <citation type="submission" date="2019-01" db="EMBL/GenBank/DDBJ databases">
        <title>Sequencing of cultivated peanut Arachis hypogaea provides insights into genome evolution and oil improvement.</title>
        <authorList>
            <person name="Chen X."/>
        </authorList>
    </citation>
    <scope>NUCLEOTIDE SEQUENCE [LARGE SCALE GENOMIC DNA]</scope>
    <source>
        <strain evidence="8">cv. Fuhuasheng</strain>
        <tissue evidence="7">Leaves</tissue>
    </source>
</reference>
<dbReference type="EMBL" id="SDMP01000015">
    <property type="protein sequence ID" value="RYR07634.1"/>
    <property type="molecule type" value="Genomic_DNA"/>
</dbReference>
<evidence type="ECO:0000256" key="3">
    <source>
        <dbReference type="ARBA" id="ARBA00023125"/>
    </source>
</evidence>
<dbReference type="GO" id="GO:0003700">
    <property type="term" value="F:DNA-binding transcription factor activity"/>
    <property type="evidence" value="ECO:0007669"/>
    <property type="project" value="InterPro"/>
</dbReference>
<dbReference type="Pfam" id="PF00847">
    <property type="entry name" value="AP2"/>
    <property type="match status" value="1"/>
</dbReference>
<organism evidence="7 8">
    <name type="scientific">Arachis hypogaea</name>
    <name type="common">Peanut</name>
    <dbReference type="NCBI Taxonomy" id="3818"/>
    <lineage>
        <taxon>Eukaryota</taxon>
        <taxon>Viridiplantae</taxon>
        <taxon>Streptophyta</taxon>
        <taxon>Embryophyta</taxon>
        <taxon>Tracheophyta</taxon>
        <taxon>Spermatophyta</taxon>
        <taxon>Magnoliopsida</taxon>
        <taxon>eudicotyledons</taxon>
        <taxon>Gunneridae</taxon>
        <taxon>Pentapetalae</taxon>
        <taxon>rosids</taxon>
        <taxon>fabids</taxon>
        <taxon>Fabales</taxon>
        <taxon>Fabaceae</taxon>
        <taxon>Papilionoideae</taxon>
        <taxon>50 kb inversion clade</taxon>
        <taxon>dalbergioids sensu lato</taxon>
        <taxon>Dalbergieae</taxon>
        <taxon>Pterocarpus clade</taxon>
        <taxon>Arachis</taxon>
    </lineage>
</organism>
<dbReference type="SUPFAM" id="SSF54171">
    <property type="entry name" value="DNA-binding domain"/>
    <property type="match status" value="1"/>
</dbReference>
<dbReference type="GO" id="GO:0003677">
    <property type="term" value="F:DNA binding"/>
    <property type="evidence" value="ECO:0007669"/>
    <property type="project" value="UniProtKB-KW"/>
</dbReference>
<evidence type="ECO:0000313" key="8">
    <source>
        <dbReference type="Proteomes" id="UP000289738"/>
    </source>
</evidence>
<keyword evidence="2" id="KW-0805">Transcription regulation</keyword>
<keyword evidence="8" id="KW-1185">Reference proteome</keyword>
<dbReference type="PANTHER" id="PTHR31194:SF140">
    <property type="entry name" value="ETHYLENE-RESPONSIVE TRANSCRIPTION FACTOR CRF2"/>
    <property type="match status" value="1"/>
</dbReference>
<gene>
    <name evidence="7" type="ORF">Ahy_B05g075035</name>
</gene>
<dbReference type="PROSITE" id="PS51032">
    <property type="entry name" value="AP2_ERF"/>
    <property type="match status" value="1"/>
</dbReference>
<dbReference type="PANTHER" id="PTHR31194">
    <property type="entry name" value="SHN SHINE , DNA BINDING / TRANSCRIPTION FACTOR"/>
    <property type="match status" value="1"/>
</dbReference>
<dbReference type="SMART" id="SM00380">
    <property type="entry name" value="AP2"/>
    <property type="match status" value="1"/>
</dbReference>
<dbReference type="OrthoDB" id="1276482at2759"/>
<dbReference type="Proteomes" id="UP000289738">
    <property type="component" value="Chromosome B05"/>
</dbReference>
<dbReference type="AlphaFoldDB" id="A0A444Z0Q2"/>
<evidence type="ECO:0000256" key="1">
    <source>
        <dbReference type="ARBA" id="ARBA00004123"/>
    </source>
</evidence>
<dbReference type="InterPro" id="IPR016177">
    <property type="entry name" value="DNA-bd_dom_sf"/>
</dbReference>
<dbReference type="InterPro" id="IPR001471">
    <property type="entry name" value="AP2/ERF_dom"/>
</dbReference>
<comment type="subcellular location">
    <subcellularLocation>
        <location evidence="1">Nucleus</location>
    </subcellularLocation>
</comment>
<keyword evidence="3" id="KW-0238">DNA-binding</keyword>
<keyword evidence="5" id="KW-0539">Nucleus</keyword>
<accession>A0A444Z0Q2</accession>
<name>A0A444Z0Q2_ARAHY</name>
<dbReference type="InterPro" id="IPR050913">
    <property type="entry name" value="AP2/ERF_ERF"/>
</dbReference>
<comment type="caution">
    <text evidence="7">The sequence shown here is derived from an EMBL/GenBank/DDBJ whole genome shotgun (WGS) entry which is preliminary data.</text>
</comment>
<evidence type="ECO:0000256" key="2">
    <source>
        <dbReference type="ARBA" id="ARBA00023015"/>
    </source>
</evidence>
<dbReference type="PRINTS" id="PR00367">
    <property type="entry name" value="ETHRSPELEMNT"/>
</dbReference>
<evidence type="ECO:0000256" key="5">
    <source>
        <dbReference type="ARBA" id="ARBA00023242"/>
    </source>
</evidence>
<evidence type="ECO:0000256" key="4">
    <source>
        <dbReference type="ARBA" id="ARBA00023163"/>
    </source>
</evidence>
<dbReference type="STRING" id="3818.A0A444Z0Q2"/>
<evidence type="ECO:0000313" key="7">
    <source>
        <dbReference type="EMBL" id="RYR07634.1"/>
    </source>
</evidence>
<dbReference type="CDD" id="cd00018">
    <property type="entry name" value="AP2"/>
    <property type="match status" value="1"/>
</dbReference>
<feature type="domain" description="AP2/ERF" evidence="6">
    <location>
        <begin position="147"/>
        <end position="211"/>
    </location>
</feature>
<sequence length="333" mass="37573">MTWVLEVSHSVHISFEKVQFFPILSSNSVTHCETGLGFEILNDSGLEGMKCKRGKEGNLNIMRRIRIIYSDPYATDCSSEEDDNFLSNDYEQHGPKRFIREILVPCMPTKSYKVDDDDSLQQGISIDKIKPCLNLLRNHRSRRSSSKYRGVQRRKWGKYVAEIRDPIRGVRVWLGTFNTEEEAAMAYEKKRIEFVNSLLALRRMIGVLDLEDGNQVLSHPSPASVLDVAVTRASSDNDSNGPAVEGKDNVETSALEGVMEPVHVEDHHSFQHLLEESTVQSPVGYEVDSFLVNDNGGCAMWDVKDGEGSSTLPHIETAFDDSELTWFDETLNL</sequence>
<protein>
    <recommendedName>
        <fullName evidence="6">AP2/ERF domain-containing protein</fullName>
    </recommendedName>
</protein>
<dbReference type="InterPro" id="IPR036955">
    <property type="entry name" value="AP2/ERF_dom_sf"/>
</dbReference>
<dbReference type="GO" id="GO:0005634">
    <property type="term" value="C:nucleus"/>
    <property type="evidence" value="ECO:0007669"/>
    <property type="project" value="UniProtKB-SubCell"/>
</dbReference>
<proteinExistence type="predicted"/>